<dbReference type="EMBL" id="JAIXNE010000002">
    <property type="protein sequence ID" value="MCA6074514.1"/>
    <property type="molecule type" value="Genomic_DNA"/>
</dbReference>
<dbReference type="AlphaFoldDB" id="A0A9X1HLN0"/>
<dbReference type="RefSeq" id="WP_225697629.1">
    <property type="nucleotide sequence ID" value="NZ_JAIXNE010000002.1"/>
</dbReference>
<evidence type="ECO:0000313" key="5">
    <source>
        <dbReference type="Proteomes" id="UP001139409"/>
    </source>
</evidence>
<comment type="caution">
    <text evidence="2">The sequence shown here is derived from an EMBL/GenBank/DDBJ whole genome shotgun (WGS) entry which is preliminary data.</text>
</comment>
<name>A0A9X1HLN0_9BACT</name>
<evidence type="ECO:0000313" key="3">
    <source>
        <dbReference type="EMBL" id="MCA6075691.1"/>
    </source>
</evidence>
<evidence type="ECO:0000313" key="2">
    <source>
        <dbReference type="EMBL" id="MCA6074514.1"/>
    </source>
</evidence>
<evidence type="ECO:0000256" key="1">
    <source>
        <dbReference type="SAM" id="MobiDB-lite"/>
    </source>
</evidence>
<feature type="compositionally biased region" description="Basic and acidic residues" evidence="1">
    <location>
        <begin position="24"/>
        <end position="36"/>
    </location>
</feature>
<gene>
    <name evidence="2" type="ORF">LDX50_06520</name>
    <name evidence="3" type="ORF">LDX50_12490</name>
    <name evidence="4" type="ORF">LDX50_18210</name>
</gene>
<keyword evidence="5" id="KW-1185">Reference proteome</keyword>
<feature type="compositionally biased region" description="Polar residues" evidence="1">
    <location>
        <begin position="1"/>
        <end position="10"/>
    </location>
</feature>
<organism evidence="2 5">
    <name type="scientific">Fulvivirga sedimenti</name>
    <dbReference type="NCBI Taxonomy" id="2879465"/>
    <lineage>
        <taxon>Bacteria</taxon>
        <taxon>Pseudomonadati</taxon>
        <taxon>Bacteroidota</taxon>
        <taxon>Cytophagia</taxon>
        <taxon>Cytophagales</taxon>
        <taxon>Fulvivirgaceae</taxon>
        <taxon>Fulvivirga</taxon>
    </lineage>
</organism>
<sequence length="78" mass="9198">MGRKNFNSFLKKQKAEQKRKKKAEKMQKKEDRKDQAPADLDDMIAYVDEFGNITSEPPEDADEVSKEDFREEDQDDKD</sequence>
<feature type="region of interest" description="Disordered" evidence="1">
    <location>
        <begin position="1"/>
        <end position="78"/>
    </location>
</feature>
<protein>
    <submittedName>
        <fullName evidence="2">Cold-shock protein</fullName>
    </submittedName>
</protein>
<proteinExistence type="predicted"/>
<dbReference type="Proteomes" id="UP001139409">
    <property type="component" value="Unassembled WGS sequence"/>
</dbReference>
<accession>A0A9X1HLN0</accession>
<evidence type="ECO:0000313" key="4">
    <source>
        <dbReference type="EMBL" id="MCA6076819.1"/>
    </source>
</evidence>
<dbReference type="EMBL" id="JAIXNE010000004">
    <property type="protein sequence ID" value="MCA6076819.1"/>
    <property type="molecule type" value="Genomic_DNA"/>
</dbReference>
<dbReference type="EMBL" id="JAIXNE010000003">
    <property type="protein sequence ID" value="MCA6075691.1"/>
    <property type="molecule type" value="Genomic_DNA"/>
</dbReference>
<reference evidence="2" key="1">
    <citation type="submission" date="2021-09" db="EMBL/GenBank/DDBJ databases">
        <title>Fulvivirga sp. isolated from coastal sediment.</title>
        <authorList>
            <person name="Yu H."/>
        </authorList>
    </citation>
    <scope>NUCLEOTIDE SEQUENCE</scope>
    <source>
        <strain evidence="2">1062</strain>
    </source>
</reference>